<evidence type="ECO:0000313" key="1">
    <source>
        <dbReference type="EMBL" id="KKN69809.1"/>
    </source>
</evidence>
<sequence>MKEKNWIDNYIGIILNGPLPTIDEDTGEVIMVQKNKQSKWIKCKSK</sequence>
<comment type="caution">
    <text evidence="1">The sequence shown here is derived from an EMBL/GenBank/DDBJ whole genome shotgun (WGS) entry which is preliminary data.</text>
</comment>
<dbReference type="AlphaFoldDB" id="A0A0F9SSP2"/>
<protein>
    <submittedName>
        <fullName evidence="1">Uncharacterized protein</fullName>
    </submittedName>
</protein>
<gene>
    <name evidence="1" type="ORF">LCGC14_0437550</name>
</gene>
<dbReference type="EMBL" id="LAZR01000418">
    <property type="protein sequence ID" value="KKN69809.1"/>
    <property type="molecule type" value="Genomic_DNA"/>
</dbReference>
<reference evidence="1" key="1">
    <citation type="journal article" date="2015" name="Nature">
        <title>Complex archaea that bridge the gap between prokaryotes and eukaryotes.</title>
        <authorList>
            <person name="Spang A."/>
            <person name="Saw J.H."/>
            <person name="Jorgensen S.L."/>
            <person name="Zaremba-Niedzwiedzka K."/>
            <person name="Martijn J."/>
            <person name="Lind A.E."/>
            <person name="van Eijk R."/>
            <person name="Schleper C."/>
            <person name="Guy L."/>
            <person name="Ettema T.J."/>
        </authorList>
    </citation>
    <scope>NUCLEOTIDE SEQUENCE</scope>
</reference>
<accession>A0A0F9SSP2</accession>
<proteinExistence type="predicted"/>
<organism evidence="1">
    <name type="scientific">marine sediment metagenome</name>
    <dbReference type="NCBI Taxonomy" id="412755"/>
    <lineage>
        <taxon>unclassified sequences</taxon>
        <taxon>metagenomes</taxon>
        <taxon>ecological metagenomes</taxon>
    </lineage>
</organism>
<name>A0A0F9SSP2_9ZZZZ</name>